<proteinExistence type="predicted"/>
<dbReference type="GO" id="GO:0006281">
    <property type="term" value="P:DNA repair"/>
    <property type="evidence" value="ECO:0007669"/>
    <property type="project" value="TreeGrafter"/>
</dbReference>
<dbReference type="GO" id="GO:0046403">
    <property type="term" value="F:polynucleotide 3'-phosphatase activity"/>
    <property type="evidence" value="ECO:0007669"/>
    <property type="project" value="TreeGrafter"/>
</dbReference>
<dbReference type="InterPro" id="IPR027417">
    <property type="entry name" value="P-loop_NTPase"/>
</dbReference>
<name>A0AAF0EFP1_9BASI</name>
<evidence type="ECO:0000313" key="2">
    <source>
        <dbReference type="Proteomes" id="UP001214415"/>
    </source>
</evidence>
<dbReference type="PANTHER" id="PTHR12083">
    <property type="entry name" value="BIFUNCTIONAL POLYNUCLEOTIDE PHOSPHATASE/KINASE"/>
    <property type="match status" value="1"/>
</dbReference>
<reference evidence="1" key="1">
    <citation type="submission" date="2023-03" db="EMBL/GenBank/DDBJ databases">
        <title>Mating type loci evolution in Malassezia.</title>
        <authorList>
            <person name="Coelho M.A."/>
        </authorList>
    </citation>
    <scope>NUCLEOTIDE SEQUENCE</scope>
    <source>
        <strain evidence="1">CBS 12830</strain>
    </source>
</reference>
<dbReference type="SUPFAM" id="SSF52540">
    <property type="entry name" value="P-loop containing nucleoside triphosphate hydrolases"/>
    <property type="match status" value="1"/>
</dbReference>
<gene>
    <name evidence="1" type="ORF">MEQU1_002861</name>
</gene>
<dbReference type="AlphaFoldDB" id="A0AAF0EFP1"/>
<dbReference type="Proteomes" id="UP001214415">
    <property type="component" value="Chromosome 5"/>
</dbReference>
<dbReference type="EMBL" id="CP119904">
    <property type="protein sequence ID" value="WFD24164.1"/>
    <property type="molecule type" value="Genomic_DNA"/>
</dbReference>
<evidence type="ECO:0000313" key="1">
    <source>
        <dbReference type="EMBL" id="WFD24164.1"/>
    </source>
</evidence>
<dbReference type="Pfam" id="PF13671">
    <property type="entry name" value="AAA_33"/>
    <property type="match status" value="1"/>
</dbReference>
<keyword evidence="2" id="KW-1185">Reference proteome</keyword>
<protein>
    <submittedName>
        <fullName evidence="1">Uncharacterized protein</fullName>
    </submittedName>
</protein>
<dbReference type="Gene3D" id="3.40.50.300">
    <property type="entry name" value="P-loop containing nucleotide triphosphate hydrolases"/>
    <property type="match status" value="1"/>
</dbReference>
<dbReference type="GO" id="GO:0003690">
    <property type="term" value="F:double-stranded DNA binding"/>
    <property type="evidence" value="ECO:0007669"/>
    <property type="project" value="TreeGrafter"/>
</dbReference>
<organism evidence="1 2">
    <name type="scientific">Malassezia equina</name>
    <dbReference type="NCBI Taxonomy" id="1381935"/>
    <lineage>
        <taxon>Eukaryota</taxon>
        <taxon>Fungi</taxon>
        <taxon>Dikarya</taxon>
        <taxon>Basidiomycota</taxon>
        <taxon>Ustilaginomycotina</taxon>
        <taxon>Malasseziomycetes</taxon>
        <taxon>Malasseziales</taxon>
        <taxon>Malasseziaceae</taxon>
        <taxon>Malassezia</taxon>
    </lineage>
</organism>
<sequence>MAAEAPAAPAPPSALVHSDDRRHLVVLCGLVGSGKSTLAQAAVAAWPGDELGSRKHVEARARAELEAGHSVIIDRTNIDERQRADWLLLARDLRASMPVTTTLLVLDVPVPVCRARLARRQDHPTLTTPEKAFRVLAMFDRSYVRPSVARPEGFDRMVVLSSMPALWTPAHLQEATSA</sequence>
<dbReference type="GO" id="GO:0046404">
    <property type="term" value="F:ATP-dependent polydeoxyribonucleotide 5'-hydroxyl-kinase activity"/>
    <property type="evidence" value="ECO:0007669"/>
    <property type="project" value="TreeGrafter"/>
</dbReference>
<dbReference type="PANTHER" id="PTHR12083:SF9">
    <property type="entry name" value="BIFUNCTIONAL POLYNUCLEOTIDE PHOSPHATASE_KINASE"/>
    <property type="match status" value="1"/>
</dbReference>
<accession>A0AAF0EFP1</accession>